<protein>
    <submittedName>
        <fullName evidence="1">Phenylacetate-CoA ligase</fullName>
    </submittedName>
</protein>
<dbReference type="RefSeq" id="WP_083993800.1">
    <property type="nucleotide sequence ID" value="NZ_LZRN01000001.1"/>
</dbReference>
<proteinExistence type="predicted"/>
<dbReference type="Proteomes" id="UP000248987">
    <property type="component" value="Unassembled WGS sequence"/>
</dbReference>
<dbReference type="PANTHER" id="PTHR36932:SF1">
    <property type="entry name" value="CAPSULAR POLYSACCHARIDE BIOSYNTHESIS PROTEIN"/>
    <property type="match status" value="1"/>
</dbReference>
<organism evidence="1 2">
    <name type="scientific">Gelidibacter algens</name>
    <dbReference type="NCBI Taxonomy" id="49280"/>
    <lineage>
        <taxon>Bacteria</taxon>
        <taxon>Pseudomonadati</taxon>
        <taxon>Bacteroidota</taxon>
        <taxon>Flavobacteriia</taxon>
        <taxon>Flavobacteriales</taxon>
        <taxon>Flavobacteriaceae</taxon>
        <taxon>Gelidibacter</taxon>
    </lineage>
</organism>
<dbReference type="EMBL" id="QLLQ01000011">
    <property type="protein sequence ID" value="RAJ22046.1"/>
    <property type="molecule type" value="Genomic_DNA"/>
</dbReference>
<dbReference type="GO" id="GO:0016874">
    <property type="term" value="F:ligase activity"/>
    <property type="evidence" value="ECO:0007669"/>
    <property type="project" value="UniProtKB-KW"/>
</dbReference>
<gene>
    <name evidence="1" type="ORF">LX77_02704</name>
</gene>
<dbReference type="OrthoDB" id="580775at2"/>
<dbReference type="InterPro" id="IPR042099">
    <property type="entry name" value="ANL_N_sf"/>
</dbReference>
<dbReference type="InterPro" id="IPR053158">
    <property type="entry name" value="CapK_Type1_Caps_Biosynth"/>
</dbReference>
<sequence length="435" mass="50125">MAQILNIRQKIIWFLDTLKGSPVKDKLNYTSANLDAANSDVRHDDNEKNLKSLLNHAIATTAYYKAYTAVNSLEDFPVVNKNLIRDNLKDFTSNTFELTTCVKASTSGSTGVPFSIYQNKEKVNKNTADDIFFSSKSNYRIGSHLVYIKIWPDKFNFKQECSLKLRNIHPHDVFKLTNDTIDELITKLNKSKEAINFKGYVSAFEKICRHLDALPENPITFKTQSIITISESINLYTKNAVKKYFGVWPVSRYSNLENGVIAQQFQGDDPRFWINDSSYIIEIFDLNENRKLNYGQHGRIVLTDLYNLATPLIRYDTGDVGTMHLDTKNKPYFSELYGRKLDLIYDTKGNLVPPHITDKLCKYGDFKQYQLVQKGLKDYDINLNTTIKVDENSMIKEFKTYFGQDAHIKVNYVDGIPLLGSGKRREMVNEYYKTD</sequence>
<name>A0A327RYQ0_9FLAO</name>
<accession>A0A327RYQ0</accession>
<dbReference type="PANTHER" id="PTHR36932">
    <property type="entry name" value="CAPSULAR POLYSACCHARIDE BIOSYNTHESIS PROTEIN"/>
    <property type="match status" value="1"/>
</dbReference>
<dbReference type="AlphaFoldDB" id="A0A327RYQ0"/>
<evidence type="ECO:0000313" key="2">
    <source>
        <dbReference type="Proteomes" id="UP000248987"/>
    </source>
</evidence>
<dbReference type="Gene3D" id="3.40.50.12780">
    <property type="entry name" value="N-terminal domain of ligase-like"/>
    <property type="match status" value="1"/>
</dbReference>
<dbReference type="SUPFAM" id="SSF56801">
    <property type="entry name" value="Acetyl-CoA synthetase-like"/>
    <property type="match status" value="1"/>
</dbReference>
<keyword evidence="1" id="KW-0436">Ligase</keyword>
<reference evidence="1 2" key="1">
    <citation type="submission" date="2018-06" db="EMBL/GenBank/DDBJ databases">
        <title>Genomic Encyclopedia of Archaeal and Bacterial Type Strains, Phase II (KMG-II): from individual species to whole genera.</title>
        <authorList>
            <person name="Goeker M."/>
        </authorList>
    </citation>
    <scope>NUCLEOTIDE SEQUENCE [LARGE SCALE GENOMIC DNA]</scope>
    <source>
        <strain evidence="1 2">DSM 12408</strain>
    </source>
</reference>
<keyword evidence="2" id="KW-1185">Reference proteome</keyword>
<evidence type="ECO:0000313" key="1">
    <source>
        <dbReference type="EMBL" id="RAJ22046.1"/>
    </source>
</evidence>
<comment type="caution">
    <text evidence="1">The sequence shown here is derived from an EMBL/GenBank/DDBJ whole genome shotgun (WGS) entry which is preliminary data.</text>
</comment>